<sequence>MHRHIFWICVTLLICIGILNVVSQQHNVKTVKNTDLAQESDDRLLLFSTLDGNLHGLEQQTGKKRWKINDRPVVQVPVNTSDAIVPLFLPDPRDGSLYLLGNNREPLKKLPFTIPQLVASSPCRSTDGILYTGKKKDTWFILDPITGHRQHVLSWDNVGSTCPIHNPDAVYVGRTSYSIMMVDSRNGNRKWNVSFYDYAASPMSMEMVHRYNLVHFTSSSTGKLITLDRRRGDLLWEADLGSPIVAAYILDPNGLISLPFTGLANNTLTHLTTHLLTHRNQPFITQPSHMKLYPTLYIGEHLYGLYALPSLVDQNLVKITISEVGPLLLEGPESSESPRAYPEYNIAGHNYNVDGGFYDIDPSLFEDIPNSVNFTIVFIGHYNIPEYSSTKLLIAGSTNNHLKLITDESGDYSSIKSNSKVRYLPLILNIALEIFDFVFFSYFYFSNRII</sequence>
<evidence type="ECO:0000313" key="5">
    <source>
        <dbReference type="Proteomes" id="UP000051574"/>
    </source>
</evidence>
<keyword evidence="1" id="KW-0812">Transmembrane</keyword>
<dbReference type="Pfam" id="PF13360">
    <property type="entry name" value="PQQ_2"/>
    <property type="match status" value="1"/>
</dbReference>
<keyword evidence="2" id="KW-0732">Signal</keyword>
<keyword evidence="5" id="KW-1185">Reference proteome</keyword>
<protein>
    <recommendedName>
        <fullName evidence="3">Pyrrolo-quinoline quinone repeat domain-containing protein</fullName>
    </recommendedName>
</protein>
<dbReference type="SUPFAM" id="SSF50998">
    <property type="entry name" value="Quinoprotein alcohol dehydrogenase-like"/>
    <property type="match status" value="1"/>
</dbReference>
<evidence type="ECO:0000256" key="2">
    <source>
        <dbReference type="SAM" id="SignalP"/>
    </source>
</evidence>
<reference evidence="4 5" key="1">
    <citation type="submission" date="2015-09" db="EMBL/GenBank/DDBJ databases">
        <title>Draft genome of the scarab beetle Oryctes borbonicus.</title>
        <authorList>
            <person name="Meyer J.M."/>
            <person name="Markov G.V."/>
            <person name="Baskaran P."/>
            <person name="Herrmann M."/>
            <person name="Sommer R.J."/>
            <person name="Roedelsperger C."/>
        </authorList>
    </citation>
    <scope>NUCLEOTIDE SEQUENCE [LARGE SCALE GENOMIC DNA]</scope>
    <source>
        <strain evidence="4">OB123</strain>
        <tissue evidence="4">Whole animal</tissue>
    </source>
</reference>
<name>A0A0T6B4K5_9SCAR</name>
<dbReference type="AlphaFoldDB" id="A0A0T6B4K5"/>
<keyword evidence="1" id="KW-1133">Transmembrane helix</keyword>
<feature type="domain" description="Pyrrolo-quinoline quinone repeat" evidence="3">
    <location>
        <begin position="51"/>
        <end position="243"/>
    </location>
</feature>
<feature type="signal peptide" evidence="2">
    <location>
        <begin position="1"/>
        <end position="24"/>
    </location>
</feature>
<dbReference type="Gene3D" id="2.130.10.10">
    <property type="entry name" value="YVTN repeat-like/Quinoprotein amine dehydrogenase"/>
    <property type="match status" value="1"/>
</dbReference>
<keyword evidence="1" id="KW-0472">Membrane</keyword>
<dbReference type="Proteomes" id="UP000051574">
    <property type="component" value="Unassembled WGS sequence"/>
</dbReference>
<comment type="caution">
    <text evidence="4">The sequence shown here is derived from an EMBL/GenBank/DDBJ whole genome shotgun (WGS) entry which is preliminary data.</text>
</comment>
<dbReference type="CDD" id="cd09769">
    <property type="entry name" value="Luminal_IRE1"/>
    <property type="match status" value="1"/>
</dbReference>
<dbReference type="InterPro" id="IPR011047">
    <property type="entry name" value="Quinoprotein_ADH-like_sf"/>
</dbReference>
<evidence type="ECO:0000313" key="4">
    <source>
        <dbReference type="EMBL" id="KRT82319.1"/>
    </source>
</evidence>
<dbReference type="EMBL" id="LJIG01009818">
    <property type="protein sequence ID" value="KRT82319.1"/>
    <property type="molecule type" value="Genomic_DNA"/>
</dbReference>
<dbReference type="InterPro" id="IPR018391">
    <property type="entry name" value="PQQ_b-propeller_rpt"/>
</dbReference>
<feature type="transmembrane region" description="Helical" evidence="1">
    <location>
        <begin position="423"/>
        <end position="445"/>
    </location>
</feature>
<gene>
    <name evidence="4" type="ORF">AMK59_3942</name>
</gene>
<evidence type="ECO:0000259" key="3">
    <source>
        <dbReference type="Pfam" id="PF13360"/>
    </source>
</evidence>
<dbReference type="OrthoDB" id="63989at2759"/>
<dbReference type="InterPro" id="IPR015943">
    <property type="entry name" value="WD40/YVTN_repeat-like_dom_sf"/>
</dbReference>
<feature type="chain" id="PRO_5006668352" description="Pyrrolo-quinoline quinone repeat domain-containing protein" evidence="2">
    <location>
        <begin position="25"/>
        <end position="450"/>
    </location>
</feature>
<proteinExistence type="predicted"/>
<accession>A0A0T6B4K5</accession>
<organism evidence="4 5">
    <name type="scientific">Oryctes borbonicus</name>
    <dbReference type="NCBI Taxonomy" id="1629725"/>
    <lineage>
        <taxon>Eukaryota</taxon>
        <taxon>Metazoa</taxon>
        <taxon>Ecdysozoa</taxon>
        <taxon>Arthropoda</taxon>
        <taxon>Hexapoda</taxon>
        <taxon>Insecta</taxon>
        <taxon>Pterygota</taxon>
        <taxon>Neoptera</taxon>
        <taxon>Endopterygota</taxon>
        <taxon>Coleoptera</taxon>
        <taxon>Polyphaga</taxon>
        <taxon>Scarabaeiformia</taxon>
        <taxon>Scarabaeidae</taxon>
        <taxon>Dynastinae</taxon>
        <taxon>Oryctes</taxon>
    </lineage>
</organism>
<dbReference type="SMART" id="SM00564">
    <property type="entry name" value="PQQ"/>
    <property type="match status" value="5"/>
</dbReference>
<dbReference type="InterPro" id="IPR002372">
    <property type="entry name" value="PQQ_rpt_dom"/>
</dbReference>
<evidence type="ECO:0000256" key="1">
    <source>
        <dbReference type="SAM" id="Phobius"/>
    </source>
</evidence>